<feature type="transmembrane region" description="Helical" evidence="1">
    <location>
        <begin position="185"/>
        <end position="208"/>
    </location>
</feature>
<evidence type="ECO:0000313" key="3">
    <source>
        <dbReference type="Proteomes" id="UP001596137"/>
    </source>
</evidence>
<comment type="caution">
    <text evidence="2">The sequence shown here is derived from an EMBL/GenBank/DDBJ whole genome shotgun (WGS) entry which is preliminary data.</text>
</comment>
<gene>
    <name evidence="2" type="ORF">ACFP1K_40230</name>
</gene>
<feature type="transmembrane region" description="Helical" evidence="1">
    <location>
        <begin position="220"/>
        <end position="241"/>
    </location>
</feature>
<evidence type="ECO:0008006" key="4">
    <source>
        <dbReference type="Google" id="ProtNLM"/>
    </source>
</evidence>
<sequence length="359" mass="38016">MSLLEDRYRHVLRLLPASYRAGREEEMVAAFLEGAGGLTDRDNPRPRWSEIASVAALSVRVRLAGTPAVPRYHAWGRAVRLAALLGLFFHATLSCLWFAGFLNTYALRDLLGIDVPGALGTTMPLDAGSAERLLDIVWGFTCLFGLAAFAALTRGRPAAAKVLAVLALLSVCGATLRLLYVLGPFAFETITTHILVFGPPVLALFAGFHRDARPPRRPAWVAALPVAAGLALYAGLSALSVVTDSSVDDTGAWAWPWMDEPGLALLALLAAAAYAATRPRTPGGRDAALPLALALLTLPLAAARSMVFLHLSGPPVLGVTYTVQLGALLLCGVAMLVMAARAMPAREPVQGPEAEVFRP</sequence>
<reference evidence="3" key="1">
    <citation type="journal article" date="2019" name="Int. J. Syst. Evol. Microbiol.">
        <title>The Global Catalogue of Microorganisms (GCM) 10K type strain sequencing project: providing services to taxonomists for standard genome sequencing and annotation.</title>
        <authorList>
            <consortium name="The Broad Institute Genomics Platform"/>
            <consortium name="The Broad Institute Genome Sequencing Center for Infectious Disease"/>
            <person name="Wu L."/>
            <person name="Ma J."/>
        </authorList>
    </citation>
    <scope>NUCLEOTIDE SEQUENCE [LARGE SCALE GENOMIC DNA]</scope>
    <source>
        <strain evidence="3">JCM 30346</strain>
    </source>
</reference>
<dbReference type="Proteomes" id="UP001596137">
    <property type="component" value="Unassembled WGS sequence"/>
</dbReference>
<keyword evidence="1" id="KW-0472">Membrane</keyword>
<feature type="transmembrane region" description="Helical" evidence="1">
    <location>
        <begin position="289"/>
        <end position="309"/>
    </location>
</feature>
<keyword evidence="1" id="KW-0812">Transmembrane</keyword>
<evidence type="ECO:0000313" key="2">
    <source>
        <dbReference type="EMBL" id="MFC6087449.1"/>
    </source>
</evidence>
<proteinExistence type="predicted"/>
<keyword evidence="1" id="KW-1133">Transmembrane helix</keyword>
<feature type="transmembrane region" description="Helical" evidence="1">
    <location>
        <begin position="133"/>
        <end position="152"/>
    </location>
</feature>
<organism evidence="2 3">
    <name type="scientific">Sphaerisporangium aureirubrum</name>
    <dbReference type="NCBI Taxonomy" id="1544736"/>
    <lineage>
        <taxon>Bacteria</taxon>
        <taxon>Bacillati</taxon>
        <taxon>Actinomycetota</taxon>
        <taxon>Actinomycetes</taxon>
        <taxon>Streptosporangiales</taxon>
        <taxon>Streptosporangiaceae</taxon>
        <taxon>Sphaerisporangium</taxon>
    </lineage>
</organism>
<feature type="transmembrane region" description="Helical" evidence="1">
    <location>
        <begin position="81"/>
        <end position="102"/>
    </location>
</feature>
<dbReference type="EMBL" id="JBHSRF010000143">
    <property type="protein sequence ID" value="MFC6087449.1"/>
    <property type="molecule type" value="Genomic_DNA"/>
</dbReference>
<feature type="transmembrane region" description="Helical" evidence="1">
    <location>
        <begin position="159"/>
        <end position="179"/>
    </location>
</feature>
<dbReference type="RefSeq" id="WP_380763706.1">
    <property type="nucleotide sequence ID" value="NZ_JBHSRF010000143.1"/>
</dbReference>
<feature type="transmembrane region" description="Helical" evidence="1">
    <location>
        <begin position="321"/>
        <end position="340"/>
    </location>
</feature>
<protein>
    <recommendedName>
        <fullName evidence="4">Acyltransferase</fullName>
    </recommendedName>
</protein>
<evidence type="ECO:0000256" key="1">
    <source>
        <dbReference type="SAM" id="Phobius"/>
    </source>
</evidence>
<accession>A0ABW1NXH2</accession>
<name>A0ABW1NXH2_9ACTN</name>
<keyword evidence="3" id="KW-1185">Reference proteome</keyword>
<feature type="transmembrane region" description="Helical" evidence="1">
    <location>
        <begin position="261"/>
        <end position="277"/>
    </location>
</feature>